<dbReference type="EMBL" id="CP056066">
    <property type="protein sequence ID" value="UKJ89166.1"/>
    <property type="molecule type" value="Genomic_DNA"/>
</dbReference>
<dbReference type="Proteomes" id="UP000244803">
    <property type="component" value="Chromosome 3"/>
</dbReference>
<organism evidence="3 4">
    <name type="scientific">Theileria orientalis</name>
    <dbReference type="NCBI Taxonomy" id="68886"/>
    <lineage>
        <taxon>Eukaryota</taxon>
        <taxon>Sar</taxon>
        <taxon>Alveolata</taxon>
        <taxon>Apicomplexa</taxon>
        <taxon>Aconoidasida</taxon>
        <taxon>Piroplasmida</taxon>
        <taxon>Theileriidae</taxon>
        <taxon>Theileria</taxon>
    </lineage>
</organism>
<protein>
    <submittedName>
        <fullName evidence="3">Uncharacterized protein</fullName>
    </submittedName>
</protein>
<keyword evidence="2" id="KW-0472">Membrane</keyword>
<evidence type="ECO:0000256" key="2">
    <source>
        <dbReference type="SAM" id="Phobius"/>
    </source>
</evidence>
<sequence length="543" mass="62629">MGGSYSDLNVYLRSKKHNHITTDYTVTFTKKNFDGCCSFVVFTYEINFTPTSNGQNYNVLLYDGYNSTYKGRYVFGYYYPRNENEVIQHVSAYYSVLAPNHPLVISFKNKTNTYNCYLDRLKNGRWDRGYNISGYSFGNPLSKDVLDEEFKKLQFNKKIKFTTGGDITDIAAEKQEIKLKNFRFIFIPKGNESVLGVNCLFSLDFKKNEPKLTDSQETNKNQIDPYFLTSVNGQYYDGIIVYFERDQPRTKPKPISNPEQKDYKGKVLFVEFIDSSKEKTYLKRKDEDGYWWDEEKIDCNGDIQLLQELGKIKSELKSSVVTVILDEKKQYKGSTGVPSEDHKVYMKYTHKFGDCKKTVLLFERKKLEVGPFKETEKKAKHVEVYYLKAGGNEDSQPFLIVFDQKGDDKDDKKEAYHFTNTDKFDDWKEFQFKEQEKPLDGNKLIKKLYEKVGKIGTNGSCIDDLPTLRWYANKILIDPETGPAPVPPTTKPERPPEEKPPDKDEGLPIPWIIGGSVGGGVFVVSSAVGYGVYWYNTTIKLLT</sequence>
<feature type="transmembrane region" description="Helical" evidence="2">
    <location>
        <begin position="509"/>
        <end position="535"/>
    </location>
</feature>
<dbReference type="AlphaFoldDB" id="A0A976QQJ4"/>
<feature type="region of interest" description="Disordered" evidence="1">
    <location>
        <begin position="479"/>
        <end position="508"/>
    </location>
</feature>
<evidence type="ECO:0000256" key="1">
    <source>
        <dbReference type="SAM" id="MobiDB-lite"/>
    </source>
</evidence>
<evidence type="ECO:0000313" key="4">
    <source>
        <dbReference type="Proteomes" id="UP000244803"/>
    </source>
</evidence>
<keyword evidence="2" id="KW-1133">Transmembrane helix</keyword>
<feature type="compositionally biased region" description="Basic and acidic residues" evidence="1">
    <location>
        <begin position="491"/>
        <end position="506"/>
    </location>
</feature>
<keyword evidence="2" id="KW-0812">Transmembrane</keyword>
<name>A0A976QQJ4_THEOR</name>
<accession>A0A976QQJ4</accession>
<reference evidence="3" key="1">
    <citation type="submission" date="2022-07" db="EMBL/GenBank/DDBJ databases">
        <title>Evaluation of T. orientalis genome assembly methods using nanopore sequencing and analysis of variation between genomes.</title>
        <authorList>
            <person name="Yam J."/>
            <person name="Micallef M.L."/>
            <person name="Liu M."/>
            <person name="Djordjevic S.P."/>
            <person name="Bogema D.R."/>
            <person name="Jenkins C."/>
        </authorList>
    </citation>
    <scope>NUCLEOTIDE SEQUENCE</scope>
    <source>
        <strain evidence="3">Fish Creek</strain>
    </source>
</reference>
<gene>
    <name evidence="3" type="ORF">MACJ_002413</name>
</gene>
<proteinExistence type="predicted"/>
<evidence type="ECO:0000313" key="3">
    <source>
        <dbReference type="EMBL" id="UKJ89166.1"/>
    </source>
</evidence>